<keyword evidence="3" id="KW-1185">Reference proteome</keyword>
<dbReference type="Proteomes" id="UP000298112">
    <property type="component" value="Unassembled WGS sequence"/>
</dbReference>
<evidence type="ECO:0000313" key="2">
    <source>
        <dbReference type="EMBL" id="TGM52484.1"/>
    </source>
</evidence>
<feature type="compositionally biased region" description="Low complexity" evidence="1">
    <location>
        <begin position="58"/>
        <end position="73"/>
    </location>
</feature>
<accession>A0ABY2NMZ7</accession>
<reference evidence="3" key="1">
    <citation type="journal article" date="2019" name="PLoS Negl. Trop. Dis.">
        <title>Revisiting the worldwide diversity of Leptospira species in the environment.</title>
        <authorList>
            <person name="Vincent A.T."/>
            <person name="Schiettekatte O."/>
            <person name="Bourhy P."/>
            <person name="Veyrier F.J."/>
            <person name="Picardeau M."/>
        </authorList>
    </citation>
    <scope>NUCLEOTIDE SEQUENCE [LARGE SCALE GENOMIC DNA]</scope>
    <source>
        <strain evidence="3">201601955</strain>
    </source>
</reference>
<evidence type="ECO:0000313" key="3">
    <source>
        <dbReference type="Proteomes" id="UP000298112"/>
    </source>
</evidence>
<proteinExistence type="predicted"/>
<gene>
    <name evidence="2" type="ORF">EHQ95_12550</name>
</gene>
<comment type="caution">
    <text evidence="2">The sequence shown here is derived from an EMBL/GenBank/DDBJ whole genome shotgun (WGS) entry which is preliminary data.</text>
</comment>
<evidence type="ECO:0000256" key="1">
    <source>
        <dbReference type="SAM" id="MobiDB-lite"/>
    </source>
</evidence>
<feature type="region of interest" description="Disordered" evidence="1">
    <location>
        <begin position="58"/>
        <end position="89"/>
    </location>
</feature>
<dbReference type="RefSeq" id="WP_135659459.1">
    <property type="nucleotide sequence ID" value="NZ_RQHF01000028.1"/>
</dbReference>
<name>A0ABY2NMZ7_9LEPT</name>
<sequence length="322" mass="35354">MVIKKGNNVVSSFSIESKDYFFKKVFFVYFALFISLSCAKAGNPIDEKSLVALAIPSPSTSSTSFTDESSSPTQMPPSGGIAPPGQPENPPILNEIHLQMADAPTAIDPNKLDASIVVDGITFQLPVHNKTAVTAFIGKRDMYRSADGVVHNVIYSYSTTPEIFGEDIWFRFFSRADQKFKIIVVARNAYGSSMKEADYSHNRACVGVAMVPVIYGDCNHFCLEGRIVGGRVEFAAKFKHGPLEVLDISASGFRPITGYPIDYGESLTFPDPIPAGDTHAKLSFQLTDTEANYTCLQVRGDAFFTDANGFQSLTEFRMFRIE</sequence>
<organism evidence="2 3">
    <name type="scientific">Leptospira vanthielii</name>
    <dbReference type="NCBI Taxonomy" id="293085"/>
    <lineage>
        <taxon>Bacteria</taxon>
        <taxon>Pseudomonadati</taxon>
        <taxon>Spirochaetota</taxon>
        <taxon>Spirochaetia</taxon>
        <taxon>Leptospirales</taxon>
        <taxon>Leptospiraceae</taxon>
        <taxon>Leptospira</taxon>
    </lineage>
</organism>
<dbReference type="EMBL" id="RQHF01000028">
    <property type="protein sequence ID" value="TGM52484.1"/>
    <property type="molecule type" value="Genomic_DNA"/>
</dbReference>
<protein>
    <submittedName>
        <fullName evidence="2">Uncharacterized protein</fullName>
    </submittedName>
</protein>